<dbReference type="GO" id="GO:0035371">
    <property type="term" value="C:microtubule plus-end"/>
    <property type="evidence" value="ECO:0007669"/>
    <property type="project" value="TreeGrafter"/>
</dbReference>
<keyword evidence="3" id="KW-0143">Chaperone</keyword>
<dbReference type="AlphaFoldDB" id="A0A1E3PCW1"/>
<dbReference type="SUPFAM" id="SSF54236">
    <property type="entry name" value="Ubiquitin-like"/>
    <property type="match status" value="1"/>
</dbReference>
<feature type="domain" description="CAP-Gly" evidence="5">
    <location>
        <begin position="186"/>
        <end position="228"/>
    </location>
</feature>
<dbReference type="InterPro" id="IPR000938">
    <property type="entry name" value="CAP-Gly_domain"/>
</dbReference>
<dbReference type="Proteomes" id="UP000095009">
    <property type="component" value="Unassembled WGS sequence"/>
</dbReference>
<sequence length="248" mass="27714">MPDVALFVTSDQTSSERRVNPEWTLDQLKTKLEQITGIAPPRQKLLIYGSSSATQAVTMCDPSVPIAEQPNINLEGPISQFPLVPYGRIHVVDVRAGEEDDSLNTNGEDFERFVLSDKNYEQRAESALQWKKRNQLGRFAPDATPKDNDSVNNELATLWSSRTGQRCRTIGVDERRGTIRYVGAVPEITDSGSIWIGVEFDEPQGKNDGSIKGRSYFRAKPLHGSFLKPEVLEVGDFPELDLFSDDEI</sequence>
<name>A0A1E3PCW1_9ASCO</name>
<dbReference type="Pfam" id="PF14560">
    <property type="entry name" value="Ubiquitin_2"/>
    <property type="match status" value="1"/>
</dbReference>
<dbReference type="GO" id="GO:0005634">
    <property type="term" value="C:nucleus"/>
    <property type="evidence" value="ECO:0007669"/>
    <property type="project" value="TreeGrafter"/>
</dbReference>
<reference evidence="6 7" key="1">
    <citation type="journal article" date="2016" name="Proc. Natl. Acad. Sci. U.S.A.">
        <title>Comparative genomics of biotechnologically important yeasts.</title>
        <authorList>
            <person name="Riley R."/>
            <person name="Haridas S."/>
            <person name="Wolfe K.H."/>
            <person name="Lopes M.R."/>
            <person name="Hittinger C.T."/>
            <person name="Goeker M."/>
            <person name="Salamov A.A."/>
            <person name="Wisecaver J.H."/>
            <person name="Long T.M."/>
            <person name="Calvey C.H."/>
            <person name="Aerts A.L."/>
            <person name="Barry K.W."/>
            <person name="Choi C."/>
            <person name="Clum A."/>
            <person name="Coughlan A.Y."/>
            <person name="Deshpande S."/>
            <person name="Douglass A.P."/>
            <person name="Hanson S.J."/>
            <person name="Klenk H.-P."/>
            <person name="LaButti K.M."/>
            <person name="Lapidus A."/>
            <person name="Lindquist E.A."/>
            <person name="Lipzen A.M."/>
            <person name="Meier-Kolthoff J.P."/>
            <person name="Ohm R.A."/>
            <person name="Otillar R.P."/>
            <person name="Pangilinan J.L."/>
            <person name="Peng Y."/>
            <person name="Rokas A."/>
            <person name="Rosa C.A."/>
            <person name="Scheuner C."/>
            <person name="Sibirny A.A."/>
            <person name="Slot J.C."/>
            <person name="Stielow J.B."/>
            <person name="Sun H."/>
            <person name="Kurtzman C.P."/>
            <person name="Blackwell M."/>
            <person name="Grigoriev I.V."/>
            <person name="Jeffries T.W."/>
        </authorList>
    </citation>
    <scope>NUCLEOTIDE SEQUENCE [LARGE SCALE GENOMIC DNA]</scope>
    <source>
        <strain evidence="6 7">DSM 6958</strain>
    </source>
</reference>
<evidence type="ECO:0000259" key="5">
    <source>
        <dbReference type="PROSITE" id="PS50245"/>
    </source>
</evidence>
<dbReference type="Pfam" id="PF01302">
    <property type="entry name" value="CAP_GLY"/>
    <property type="match status" value="1"/>
</dbReference>
<evidence type="ECO:0000256" key="2">
    <source>
        <dbReference type="ARBA" id="ARBA00022490"/>
    </source>
</evidence>
<dbReference type="SMART" id="SM01052">
    <property type="entry name" value="CAP_GLY"/>
    <property type="match status" value="1"/>
</dbReference>
<keyword evidence="7" id="KW-1185">Reference proteome</keyword>
<evidence type="ECO:0000313" key="7">
    <source>
        <dbReference type="Proteomes" id="UP000095009"/>
    </source>
</evidence>
<keyword evidence="2" id="KW-0963">Cytoplasm</keyword>
<comment type="subcellular location">
    <subcellularLocation>
        <location evidence="1">Cytoplasm</location>
    </subcellularLocation>
</comment>
<dbReference type="OrthoDB" id="5295208at2759"/>
<dbReference type="InterPro" id="IPR000626">
    <property type="entry name" value="Ubiquitin-like_dom"/>
</dbReference>
<proteinExistence type="inferred from homology"/>
<dbReference type="PANTHER" id="PTHR18916">
    <property type="entry name" value="DYNACTIN 1-RELATED MICROTUBULE-BINDING"/>
    <property type="match status" value="1"/>
</dbReference>
<dbReference type="PANTHER" id="PTHR18916:SF85">
    <property type="entry name" value="TUBULIN-FOLDING COFACTOR B"/>
    <property type="match status" value="1"/>
</dbReference>
<organism evidence="6 7">
    <name type="scientific">Nadsonia fulvescens var. elongata DSM 6958</name>
    <dbReference type="NCBI Taxonomy" id="857566"/>
    <lineage>
        <taxon>Eukaryota</taxon>
        <taxon>Fungi</taxon>
        <taxon>Dikarya</taxon>
        <taxon>Ascomycota</taxon>
        <taxon>Saccharomycotina</taxon>
        <taxon>Dipodascomycetes</taxon>
        <taxon>Dipodascales</taxon>
        <taxon>Dipodascales incertae sedis</taxon>
        <taxon>Nadsonia</taxon>
    </lineage>
</organism>
<dbReference type="Gene3D" id="3.10.20.90">
    <property type="entry name" value="Phosphatidylinositol 3-kinase Catalytic Subunit, Chain A, domain 1"/>
    <property type="match status" value="1"/>
</dbReference>
<dbReference type="Gene3D" id="2.30.30.190">
    <property type="entry name" value="CAP Gly-rich-like domain"/>
    <property type="match status" value="1"/>
</dbReference>
<evidence type="ECO:0000256" key="3">
    <source>
        <dbReference type="ARBA" id="ARBA00023186"/>
    </source>
</evidence>
<dbReference type="InterPro" id="IPR029071">
    <property type="entry name" value="Ubiquitin-like_domsf"/>
</dbReference>
<dbReference type="InterPro" id="IPR036859">
    <property type="entry name" value="CAP-Gly_dom_sf"/>
</dbReference>
<evidence type="ECO:0000256" key="4">
    <source>
        <dbReference type="ARBA" id="ARBA00025779"/>
    </source>
</evidence>
<dbReference type="PROSITE" id="PS50245">
    <property type="entry name" value="CAP_GLY_2"/>
    <property type="match status" value="1"/>
</dbReference>
<protein>
    <recommendedName>
        <fullName evidence="5">CAP-Gly domain-containing protein</fullName>
    </recommendedName>
</protein>
<gene>
    <name evidence="6" type="ORF">NADFUDRAFT_53519</name>
</gene>
<accession>A0A1E3PCW1</accession>
<dbReference type="GO" id="GO:0005938">
    <property type="term" value="C:cell cortex"/>
    <property type="evidence" value="ECO:0007669"/>
    <property type="project" value="TreeGrafter"/>
</dbReference>
<evidence type="ECO:0000313" key="6">
    <source>
        <dbReference type="EMBL" id="ODQ63246.1"/>
    </source>
</evidence>
<evidence type="ECO:0000256" key="1">
    <source>
        <dbReference type="ARBA" id="ARBA00004496"/>
    </source>
</evidence>
<dbReference type="EMBL" id="KV454415">
    <property type="protein sequence ID" value="ODQ63246.1"/>
    <property type="molecule type" value="Genomic_DNA"/>
</dbReference>
<dbReference type="PROSITE" id="PS00845">
    <property type="entry name" value="CAP_GLY_1"/>
    <property type="match status" value="1"/>
</dbReference>
<dbReference type="GO" id="GO:0031122">
    <property type="term" value="P:cytoplasmic microtubule organization"/>
    <property type="evidence" value="ECO:0007669"/>
    <property type="project" value="TreeGrafter"/>
</dbReference>
<dbReference type="STRING" id="857566.A0A1E3PCW1"/>
<comment type="similarity">
    <text evidence="4">Belongs to the TBCB family.</text>
</comment>
<dbReference type="GO" id="GO:0051010">
    <property type="term" value="F:microtubule plus-end binding"/>
    <property type="evidence" value="ECO:0007669"/>
    <property type="project" value="TreeGrafter"/>
</dbReference>
<dbReference type="SUPFAM" id="SSF74924">
    <property type="entry name" value="Cap-Gly domain"/>
    <property type="match status" value="1"/>
</dbReference>